<dbReference type="RefSeq" id="XP_001793554.1">
    <property type="nucleotide sequence ID" value="XM_001793502.1"/>
</dbReference>
<dbReference type="AlphaFoldDB" id="A0A7U2I0W0"/>
<evidence type="ECO:0000313" key="2">
    <source>
        <dbReference type="Proteomes" id="UP000663193"/>
    </source>
</evidence>
<accession>A0A7U2I0W0</accession>
<gene>
    <name evidence="1" type="ORF">JI435_431990</name>
</gene>
<proteinExistence type="predicted"/>
<dbReference type="OrthoDB" id="3779652at2759"/>
<dbReference type="OMA" id="NTICTRQ"/>
<dbReference type="VEuPathDB" id="FungiDB:JI435_431990"/>
<keyword evidence="2" id="KW-1185">Reference proteome</keyword>
<dbReference type="KEGG" id="pno:SNOG_02962"/>
<name>A0A7U2I0W0_PHANO</name>
<protein>
    <submittedName>
        <fullName evidence="1">Uncharacterized protein</fullName>
    </submittedName>
</protein>
<sequence>MAEVLGPLGMCLAGLGFILGTVPAAAKVTHSYREQKKQIVGMDNRLGLCQSKFSTWETYWQSSGLQENQALIQSSIRDIVGLYEEINNQIIKYTRSTAETTAWRKMKERIRDASFRKPRLHSLTSSEFCQTVRYALWKKEILEGWMTRLEKAIDVIAQLFERDFHDRTAQHFDGGPTPKQVAVLEQLEEFSGALMSVATEIYKECTNEPNTCAWALAMPTPAEGKTILDWEVITPIIIQMRFSTLQQEDTGHFCLHVCFQQDDPDTHDTSSAVAELIRCQISGPDEDIVSMKKIECHAQDTGVKTTVPIGILLRQKPHLFYDPAWLVDRAELIYGICEWALRLWNTPWFEQLCCSGIVMEIGLGSVDCSNQTFRVKRHKNCYVRDHRSRLRNLGLVWAQLVLGYPVRFAGGPNLSKFEKFVDGTWVTMYRSEINNNVLKTGSLAFQEAIDFCLRPDSLSWSEQFKHGHLYRYMEQIFKPIQMWYRIESRERNEHPHGSSSKSRWPQEAIYTVYSAGN</sequence>
<evidence type="ECO:0000313" key="1">
    <source>
        <dbReference type="EMBL" id="QRC95262.1"/>
    </source>
</evidence>
<dbReference type="EMBL" id="CP069027">
    <property type="protein sequence ID" value="QRC95262.1"/>
    <property type="molecule type" value="Genomic_DNA"/>
</dbReference>
<dbReference type="Proteomes" id="UP000663193">
    <property type="component" value="Chromosome 5"/>
</dbReference>
<organism evidence="1 2">
    <name type="scientific">Phaeosphaeria nodorum (strain SN15 / ATCC MYA-4574 / FGSC 10173)</name>
    <name type="common">Glume blotch fungus</name>
    <name type="synonym">Parastagonospora nodorum</name>
    <dbReference type="NCBI Taxonomy" id="321614"/>
    <lineage>
        <taxon>Eukaryota</taxon>
        <taxon>Fungi</taxon>
        <taxon>Dikarya</taxon>
        <taxon>Ascomycota</taxon>
        <taxon>Pezizomycotina</taxon>
        <taxon>Dothideomycetes</taxon>
        <taxon>Pleosporomycetidae</taxon>
        <taxon>Pleosporales</taxon>
        <taxon>Pleosporineae</taxon>
        <taxon>Phaeosphaeriaceae</taxon>
        <taxon>Parastagonospora</taxon>
    </lineage>
</organism>
<reference evidence="2" key="1">
    <citation type="journal article" date="2021" name="BMC Genomics">
        <title>Chromosome-level genome assembly and manually-curated proteome of model necrotroph Parastagonospora nodorum Sn15 reveals a genome-wide trove of candidate effector homologs, and redundancy of virulence-related functions within an accessory chromosome.</title>
        <authorList>
            <person name="Bertazzoni S."/>
            <person name="Jones D.A.B."/>
            <person name="Phan H.T."/>
            <person name="Tan K.-C."/>
            <person name="Hane J.K."/>
        </authorList>
    </citation>
    <scope>NUCLEOTIDE SEQUENCE [LARGE SCALE GENOMIC DNA]</scope>
    <source>
        <strain evidence="2">SN15 / ATCC MYA-4574 / FGSC 10173)</strain>
    </source>
</reference>